<dbReference type="AlphaFoldDB" id="A0A3Q0IXL1"/>
<dbReference type="KEGG" id="dci:113468353"/>
<sequence length="115" mass="12552">MMISSVACVRRTTQNDEALFVIFSTLISATSLTGVINAPSPSPVKTTWRDTSDLICRPYSSANSAMKTLPSRNVWINTCTKFTAIYSKVSLFLYLLNSLVVSFLVGGSAYSQVQV</sequence>
<feature type="transmembrane region" description="Helical" evidence="1">
    <location>
        <begin position="20"/>
        <end position="39"/>
    </location>
</feature>
<proteinExistence type="predicted"/>
<evidence type="ECO:0000313" key="3">
    <source>
        <dbReference type="RefSeq" id="XP_026680986.1"/>
    </source>
</evidence>
<reference evidence="3" key="1">
    <citation type="submission" date="2025-08" db="UniProtKB">
        <authorList>
            <consortium name="RefSeq"/>
        </authorList>
    </citation>
    <scope>IDENTIFICATION</scope>
</reference>
<dbReference type="RefSeq" id="XP_026680986.1">
    <property type="nucleotide sequence ID" value="XM_026825185.1"/>
</dbReference>
<dbReference type="PaxDb" id="121845-A0A3Q0IXL1"/>
<keyword evidence="1" id="KW-0812">Transmembrane</keyword>
<gene>
    <name evidence="3" type="primary">LOC113468353</name>
</gene>
<organism evidence="2 3">
    <name type="scientific">Diaphorina citri</name>
    <name type="common">Asian citrus psyllid</name>
    <dbReference type="NCBI Taxonomy" id="121845"/>
    <lineage>
        <taxon>Eukaryota</taxon>
        <taxon>Metazoa</taxon>
        <taxon>Ecdysozoa</taxon>
        <taxon>Arthropoda</taxon>
        <taxon>Hexapoda</taxon>
        <taxon>Insecta</taxon>
        <taxon>Pterygota</taxon>
        <taxon>Neoptera</taxon>
        <taxon>Paraneoptera</taxon>
        <taxon>Hemiptera</taxon>
        <taxon>Sternorrhyncha</taxon>
        <taxon>Psylloidea</taxon>
        <taxon>Psyllidae</taxon>
        <taxon>Diaphorininae</taxon>
        <taxon>Diaphorina</taxon>
    </lineage>
</organism>
<evidence type="ECO:0000256" key="1">
    <source>
        <dbReference type="SAM" id="Phobius"/>
    </source>
</evidence>
<protein>
    <submittedName>
        <fullName evidence="3">Uncharacterized protein LOC113468353</fullName>
    </submittedName>
</protein>
<keyword evidence="2" id="KW-1185">Reference proteome</keyword>
<keyword evidence="1" id="KW-0472">Membrane</keyword>
<keyword evidence="1" id="KW-1133">Transmembrane helix</keyword>
<evidence type="ECO:0000313" key="2">
    <source>
        <dbReference type="Proteomes" id="UP000079169"/>
    </source>
</evidence>
<accession>A0A3Q0IXL1</accession>
<dbReference type="GeneID" id="113468353"/>
<dbReference type="Proteomes" id="UP000079169">
    <property type="component" value="Unplaced"/>
</dbReference>
<name>A0A3Q0IXL1_DIACI</name>
<feature type="transmembrane region" description="Helical" evidence="1">
    <location>
        <begin position="91"/>
        <end position="110"/>
    </location>
</feature>